<evidence type="ECO:0000256" key="4">
    <source>
        <dbReference type="ARBA" id="ARBA00023315"/>
    </source>
</evidence>
<dbReference type="PANTHER" id="PTHR23416:SF23">
    <property type="entry name" value="ACETYLTRANSFERASE C18B11.09C-RELATED"/>
    <property type="match status" value="1"/>
</dbReference>
<reference evidence="5 6" key="1">
    <citation type="submission" date="2017-01" db="EMBL/GenBank/DDBJ databases">
        <title>Novel large sulfur bacteria in the metagenomes of groundwater-fed chemosynthetic microbial mats in the Lake Huron basin.</title>
        <authorList>
            <person name="Sharrar A.M."/>
            <person name="Flood B.E."/>
            <person name="Bailey J.V."/>
            <person name="Jones D.S."/>
            <person name="Biddanda B."/>
            <person name="Ruberg S.A."/>
            <person name="Marcus D.N."/>
            <person name="Dick G.J."/>
        </authorList>
    </citation>
    <scope>NUCLEOTIDE SEQUENCE [LARGE SCALE GENOMIC DNA]</scope>
    <source>
        <strain evidence="5">A8</strain>
    </source>
</reference>
<evidence type="ECO:0000256" key="2">
    <source>
        <dbReference type="ARBA" id="ARBA00022679"/>
    </source>
</evidence>
<name>A0A1Y1QH94_9GAMM</name>
<dbReference type="Pfam" id="PF00132">
    <property type="entry name" value="Hexapep"/>
    <property type="match status" value="1"/>
</dbReference>
<dbReference type="GO" id="GO:0008374">
    <property type="term" value="F:O-acyltransferase activity"/>
    <property type="evidence" value="ECO:0007669"/>
    <property type="project" value="TreeGrafter"/>
</dbReference>
<evidence type="ECO:0000256" key="3">
    <source>
        <dbReference type="ARBA" id="ARBA00022737"/>
    </source>
</evidence>
<dbReference type="InterPro" id="IPR011004">
    <property type="entry name" value="Trimer_LpxA-like_sf"/>
</dbReference>
<organism evidence="5 6">
    <name type="scientific">Thiothrix lacustris</name>
    <dbReference type="NCBI Taxonomy" id="525917"/>
    <lineage>
        <taxon>Bacteria</taxon>
        <taxon>Pseudomonadati</taxon>
        <taxon>Pseudomonadota</taxon>
        <taxon>Gammaproteobacteria</taxon>
        <taxon>Thiotrichales</taxon>
        <taxon>Thiotrichaceae</taxon>
        <taxon>Thiothrix</taxon>
    </lineage>
</organism>
<gene>
    <name evidence="5" type="ORF">BWK73_32745</name>
</gene>
<dbReference type="InterPro" id="IPR051159">
    <property type="entry name" value="Hexapeptide_acetyltransf"/>
</dbReference>
<dbReference type="EMBL" id="MTEJ01000275">
    <property type="protein sequence ID" value="OQX05745.1"/>
    <property type="molecule type" value="Genomic_DNA"/>
</dbReference>
<dbReference type="InterPro" id="IPR018357">
    <property type="entry name" value="Hexapep_transf_CS"/>
</dbReference>
<keyword evidence="3" id="KW-0677">Repeat</keyword>
<dbReference type="AlphaFoldDB" id="A0A1Y1QH94"/>
<dbReference type="InterPro" id="IPR001451">
    <property type="entry name" value="Hexapep"/>
</dbReference>
<dbReference type="SUPFAM" id="SSF51161">
    <property type="entry name" value="Trimeric LpxA-like enzymes"/>
    <property type="match status" value="1"/>
</dbReference>
<evidence type="ECO:0000313" key="5">
    <source>
        <dbReference type="EMBL" id="OQX05745.1"/>
    </source>
</evidence>
<evidence type="ECO:0000256" key="1">
    <source>
        <dbReference type="ARBA" id="ARBA00007274"/>
    </source>
</evidence>
<dbReference type="Gene3D" id="2.160.10.10">
    <property type="entry name" value="Hexapeptide repeat proteins"/>
    <property type="match status" value="1"/>
</dbReference>
<dbReference type="eggNOG" id="COG0110">
    <property type="taxonomic scope" value="Bacteria"/>
</dbReference>
<dbReference type="GO" id="GO:0005829">
    <property type="term" value="C:cytosol"/>
    <property type="evidence" value="ECO:0007669"/>
    <property type="project" value="TreeGrafter"/>
</dbReference>
<protein>
    <submittedName>
        <fullName evidence="5">Transferase</fullName>
    </submittedName>
</protein>
<dbReference type="PROSITE" id="PS00101">
    <property type="entry name" value="HEXAPEP_TRANSFERASES"/>
    <property type="match status" value="1"/>
</dbReference>
<proteinExistence type="inferred from homology"/>
<comment type="caution">
    <text evidence="5">The sequence shown here is derived from an EMBL/GenBank/DDBJ whole genome shotgun (WGS) entry which is preliminary data.</text>
</comment>
<evidence type="ECO:0000313" key="6">
    <source>
        <dbReference type="Proteomes" id="UP000192491"/>
    </source>
</evidence>
<dbReference type="Proteomes" id="UP000192491">
    <property type="component" value="Unassembled WGS sequence"/>
</dbReference>
<dbReference type="STRING" id="1123401.GCA_000621325_00482"/>
<accession>A0A1Y1QH94</accession>
<keyword evidence="4" id="KW-0012">Acyltransferase</keyword>
<sequence>MRLRFINQRVFMWLVGFRDGLLWLRTWYFRKLYGMNIAPDVRISFKARLDKTNPRCVEIGEKTYIAFDTIILAHDYATRRHGGNFDQKTRIGANCFIGCGAIILPGVSIGDQVIVGAGSVVTKDVPAQSIVAGNPAKVVRSGIQTIAYGRLV</sequence>
<comment type="similarity">
    <text evidence="1">Belongs to the transferase hexapeptide repeat family.</text>
</comment>
<keyword evidence="2 5" id="KW-0808">Transferase</keyword>
<dbReference type="PANTHER" id="PTHR23416">
    <property type="entry name" value="SIALIC ACID SYNTHASE-RELATED"/>
    <property type="match status" value="1"/>
</dbReference>